<dbReference type="Gene3D" id="3.30.559.10">
    <property type="entry name" value="Chloramphenicol acetyltransferase-like domain"/>
    <property type="match status" value="5"/>
</dbReference>
<feature type="domain" description="Carrier" evidence="5">
    <location>
        <begin position="2017"/>
        <end position="2090"/>
    </location>
</feature>
<dbReference type="InterPro" id="IPR045851">
    <property type="entry name" value="AMP-bd_C_sf"/>
</dbReference>
<dbReference type="Pfam" id="PF00501">
    <property type="entry name" value="AMP-binding"/>
    <property type="match status" value="3"/>
</dbReference>
<protein>
    <submittedName>
        <fullName evidence="6">Amino acid adenylation domain-containing protein</fullName>
    </submittedName>
</protein>
<dbReference type="PROSITE" id="PS50075">
    <property type="entry name" value="CARRIER"/>
    <property type="match status" value="4"/>
</dbReference>
<proteinExistence type="predicted"/>
<dbReference type="InterPro" id="IPR001242">
    <property type="entry name" value="Condensation_dom"/>
</dbReference>
<organism evidence="6 7">
    <name type="scientific">Rhodococcus artemisiae</name>
    <dbReference type="NCBI Taxonomy" id="714159"/>
    <lineage>
        <taxon>Bacteria</taxon>
        <taxon>Bacillati</taxon>
        <taxon>Actinomycetota</taxon>
        <taxon>Actinomycetes</taxon>
        <taxon>Mycobacteriales</taxon>
        <taxon>Nocardiaceae</taxon>
        <taxon>Rhodococcus</taxon>
    </lineage>
</organism>
<dbReference type="InterPro" id="IPR020845">
    <property type="entry name" value="AMP-binding_CS"/>
</dbReference>
<dbReference type="InterPro" id="IPR009081">
    <property type="entry name" value="PP-bd_ACP"/>
</dbReference>
<dbReference type="SUPFAM" id="SSF53474">
    <property type="entry name" value="alpha/beta-Hydrolases"/>
    <property type="match status" value="1"/>
</dbReference>
<dbReference type="Gene3D" id="3.30.300.30">
    <property type="match status" value="3"/>
</dbReference>
<feature type="domain" description="Carrier" evidence="5">
    <location>
        <begin position="1000"/>
        <end position="1074"/>
    </location>
</feature>
<dbReference type="Pfam" id="PF00668">
    <property type="entry name" value="Condensation"/>
    <property type="match status" value="5"/>
</dbReference>
<dbReference type="Gene3D" id="3.30.559.30">
    <property type="entry name" value="Nonribosomal peptide synthetase, condensation domain"/>
    <property type="match status" value="5"/>
</dbReference>
<dbReference type="PANTHER" id="PTHR45527:SF1">
    <property type="entry name" value="FATTY ACID SYNTHASE"/>
    <property type="match status" value="1"/>
</dbReference>
<evidence type="ECO:0000313" key="7">
    <source>
        <dbReference type="Proteomes" id="UP001336020"/>
    </source>
</evidence>
<dbReference type="InterPro" id="IPR036736">
    <property type="entry name" value="ACP-like_sf"/>
</dbReference>
<dbReference type="SMART" id="SM00823">
    <property type="entry name" value="PKS_PP"/>
    <property type="match status" value="4"/>
</dbReference>
<comment type="caution">
    <text evidence="6">The sequence shown here is derived from an EMBL/GenBank/DDBJ whole genome shotgun (WGS) entry which is preliminary data.</text>
</comment>
<feature type="region of interest" description="Disordered" evidence="4">
    <location>
        <begin position="2306"/>
        <end position="2334"/>
    </location>
</feature>
<accession>A0ABU7LCQ1</accession>
<evidence type="ECO:0000256" key="3">
    <source>
        <dbReference type="ARBA" id="ARBA00022553"/>
    </source>
</evidence>
<dbReference type="PROSITE" id="PS00455">
    <property type="entry name" value="AMP_BINDING"/>
    <property type="match status" value="3"/>
</dbReference>
<feature type="domain" description="Carrier" evidence="5">
    <location>
        <begin position="4148"/>
        <end position="4223"/>
    </location>
</feature>
<gene>
    <name evidence="6" type="ORF">Q7514_16110</name>
</gene>
<dbReference type="InterPro" id="IPR025110">
    <property type="entry name" value="AMP-bd_C"/>
</dbReference>
<dbReference type="Gene3D" id="2.30.38.10">
    <property type="entry name" value="Luciferase, Domain 3"/>
    <property type="match status" value="3"/>
</dbReference>
<evidence type="ECO:0000313" key="6">
    <source>
        <dbReference type="EMBL" id="MEE2059047.1"/>
    </source>
</evidence>
<dbReference type="InterPro" id="IPR006162">
    <property type="entry name" value="Ppantetheine_attach_site"/>
</dbReference>
<dbReference type="InterPro" id="IPR023213">
    <property type="entry name" value="CAT-like_dom_sf"/>
</dbReference>
<evidence type="ECO:0000256" key="4">
    <source>
        <dbReference type="SAM" id="MobiDB-lite"/>
    </source>
</evidence>
<reference evidence="6 7" key="1">
    <citation type="submission" date="2023-07" db="EMBL/GenBank/DDBJ databases">
        <authorList>
            <person name="Girao M."/>
            <person name="Carvalho M.F."/>
        </authorList>
    </citation>
    <scope>NUCLEOTIDE SEQUENCE [LARGE SCALE GENOMIC DNA]</scope>
    <source>
        <strain evidence="6 7">YIM65754</strain>
    </source>
</reference>
<dbReference type="SUPFAM" id="SSF56801">
    <property type="entry name" value="Acetyl-CoA synthetase-like"/>
    <property type="match status" value="3"/>
</dbReference>
<dbReference type="CDD" id="cd05930">
    <property type="entry name" value="A_NRPS"/>
    <property type="match status" value="2"/>
</dbReference>
<evidence type="ECO:0000259" key="5">
    <source>
        <dbReference type="PROSITE" id="PS50075"/>
    </source>
</evidence>
<dbReference type="SUPFAM" id="SSF47336">
    <property type="entry name" value="ACP-like"/>
    <property type="match status" value="4"/>
</dbReference>
<dbReference type="RefSeq" id="WP_330134296.1">
    <property type="nucleotide sequence ID" value="NZ_JAUTXY010000007.1"/>
</dbReference>
<dbReference type="Gene3D" id="1.10.1200.10">
    <property type="entry name" value="ACP-like"/>
    <property type="match status" value="3"/>
</dbReference>
<dbReference type="Gene3D" id="3.40.50.1820">
    <property type="entry name" value="alpha/beta hydrolase"/>
    <property type="match status" value="1"/>
</dbReference>
<dbReference type="Gene3D" id="3.40.50.980">
    <property type="match status" value="6"/>
</dbReference>
<dbReference type="PANTHER" id="PTHR45527">
    <property type="entry name" value="NONRIBOSOMAL PEPTIDE SYNTHETASE"/>
    <property type="match status" value="1"/>
</dbReference>
<keyword evidence="3" id="KW-0597">Phosphoprotein</keyword>
<evidence type="ECO:0000256" key="1">
    <source>
        <dbReference type="ARBA" id="ARBA00001957"/>
    </source>
</evidence>
<dbReference type="Pfam" id="PF00550">
    <property type="entry name" value="PP-binding"/>
    <property type="match status" value="4"/>
</dbReference>
<dbReference type="EMBL" id="JAUTXY010000007">
    <property type="protein sequence ID" value="MEE2059047.1"/>
    <property type="molecule type" value="Genomic_DNA"/>
</dbReference>
<sequence>MTLTEGRPAPTAAATTASPTLLPLTGAQLGIWNAQRLEPDSPYYLVGEVLEIDGSAAGVEIDLAVLIAEISATVTEAETMRLRFVETEDGPRQWIAPGDALPIPVLELGNEENPHAAADEAVTRIRAEAARAARDMEHRELFTYTLLRLSSTQVWCVQLYHHLIVDGYSAAMISRRVATRYTAAMTGKRLRPNTFGSITDVVTEDVEYRNSEQAALDRAYWTARLDPLPELHGRRGGADLGSAAQTHSARAILDADVRKRLEQIADECGCTWADLLIGAYAGFVARLHGTTDVVLALPIMVRTTRTALTTPSMAVNVLPLRVSVSLSDDISALGSTVATALGELREHQRYRGEDLVRDLAAPGAGAVLHGVGINLKAFDFDLDFAGAAGTLRNVAGGPPEELGLTATPIDGGRMMLGFEVDARTVSAAEVDARVEGLATLVRALSSPDHPPLGRVDLSGRGPADGWSPAALPGAGSRSVADMFADMVALHAGDVVLTDSETSLTAVQLAERSYRLARLIRSRGVGSDDIVAIALPRTVDIVACIFAVWEAGAAYVVLDPAYPTERLDGLVDLARPSLLLCSDEPPVTNAECDIVRLGSEPIESELAALAGDRLRADELATTPHPDDMAYVLFTSGSTGTPKGVVVRSGGLAHLVHRQRGTVYADARARAGGRQLHVAHTTSFAFDASLDPLLWIIDGHRIHLYGSDIQRDADMQIQKFTDDVIDVVDTTPSMAAFLVDAGLISTSPENTRHSVGTIVVGGEALPSALAEQVGRSPARVYNMYGPTEATVDAIAAEVTGSDVHIGTPLEGTAAYLLDAALQPVLEGETGELYLAGPQLARGYLGRPGATADRFVADPFGAVRSGAGGGRMYRTGDLARWNPETGFEYRGRADDQVKIRGHRVELREVETALSQCRSVSAAVAVVVGSGLSAKLIGYVTSEDDALSGDDIRRELLSRVPDHLVPSVVIVLDEMPVTVNGKIDRKRLPDPLGAGAGSGGANRRPGTPAEYALCAVIGEVLGVAEVSLDADLFTLGGDSIGAISISSRLRTHGLVLTPKELLSGRDLATLAQIGRELVADDTEIADDDGIGSAPTTPIMRNILSVDPVDPVNTVDDVASYAQWTAVEIDGGVDRDALVEAAKTLLERHPALRMIVRDGESVDIPAATDVPVQIGERGPVSADDFTRDVASWIREAAAGLSPAIGDLLRLIIVRMSDGSDRVLTVVHHFAVDAVSWNVLMTDLVAACGGRALPPTTGESWRHRAAELASRGAMHRYVDELDAWRAVLGSGSRVLVESDLRRGIDTHSTTTVTRTDTPSAVTAAVLDDLCSKYRARPDEVLLVALAVAIRAFRGTSTGDFPVLMEGHGRDADAGVERGSTVGWFTTEYPVSVPAAIIDSDERLAEAAGGGHVLAEVLHEIKARRRSFRDNGIGYGVLRFLDEAGEPLTTLPAPQIVLNYLGKPAGLSGAGWRTVGDDGFGVVEPDGRTLTEVLAINAFVHDGPDGPALSIEWTAAGELLDAVAVTALQDHFGRALESLAAHSAIHPGGLSAADCADVAVTQSQISALESVTGPLAEILPLSPLQEGLLAHAARFTDHDPYVLTAVVDLAGELDVDRLQSAFTAVVARHRNLAAGFHFEGVDEPAATIPRVADIPWRVSDLGHLPQAAAEAAAAEAHRSATGRVFDVRRGPLLAAHVLRLPGARTQLILNAHHLVTDGWSTPIVLRELVHLYNHGATGLPSAPDYADFLRWLARLDRDALHAAWRRRLEGLTEPTLVARGEGTAEHPVATEITVDDALGPRLADAARENGLTVNTFVQGAWSAVLSALVGRGDVVFGTTVSGRPADLARVETMVGLFSNTVPVRMCMDDRPLREVLQDSQREQYDLGDAEHLPLSEIETCSTVRGGTGLFDTLVVFENYPARFGADSADSGDSTHIIGIGNISTTQYPLSLLAPPGDRFRLVVDHNPVVVDGRTAEMIAEALPIVLAHMIEGLDRPAAEFVPDTIEMLPPRSIAPRVPAATGGSGAPHVVDTVTARLGEVLETALLPDDDFFDRGGHSLVAMRAVSSLRRQGIVVTVADIFAARTPRALAVRAQSVDALEVPDAPAPELSGESVLSSAQERLWIVQRLDSGSRAHDVPIVLALSDALDTQALNAAWRDLLEHHAILRTCYPAGDNGEPRVHVLPETAIPQLRDRSTGLDLDTAVRLEIQDPDSAFDIESDVPARAAQLRGPGWVAIVIVIHHIAVDGASVPVLLDALALAYRERLAGRAPQLPSAVPAFDEFAAADRTRTRSADAERALQYWSAQLVALPSELELPTDRPRPRQSTHRSVEASRRLDETTTKGLQRAAIHHGVSALMLLEAAVALTWQRFGAGTDIPLGTTVSDRELLEDGRFRDTVGYLVNTTVHRIDLSGNPTPRQVLDRVRTAGLDALEHQHVPFDRVVDAIAPERAAGRHPLFQTMVGHEVLGAPIALGDVTATPVEPLDPPARMDVAVWLRERDAQAEIRLGAAADLFDADTVVHMLDELHLTLIHIIEQPDRPIARLDRIVAANGPMREVAPQSIVERFLLQVGERPEATAIVADGQETSYREAGAHVDAVARELTSRGVRPGSVVGVAVGRDRDLPVALLAVLRCGATYLPLDVDYPRDRVRYMIDDARPVCVLASGATVDDIAWMDLPTVRVDAADPDRHADAALPEVPVADDGLAYIIHTSGTTGKPKGVMVTSSNLAAFADAVSTLEWVRPDDRVVAVTTVSFDIAVLELLCPLVVGASVVVAPRASVIDPEKLSALITTTGATVVQATPSLWRLLLTVPSVRVTRALVGGEAVPAELAEQLTTVSDEVWNVYGPTEATVWATADRLTKGAPVTIGEPWIDVQARILDDLLREVPEGAFGELYLGGTQIARGYLNRPALTAARFVADPRRPGERLYRTGDAVRTRRGRIEYLRRTDDQVKVRGFRIELGEVETALRALPGVGDAAARVAAIADGSARLFGYVVVTDGATADPARMRQALAEVLPDQFVPQSITVVETLPRTLNGKLDRAALPSPTSLPSETASVSSALAATAEQVPVSVAADLAAAAEEVLGTEIDLQSNFFALGGDSIAAVRFVSSASGRGVRIAVADVFECDTLGELADRAVRMTTGEDGAHERSELVEMDSAARALVEAEYPGWQQVLPLTPLQRGMYFQSVTGGRGATDSYHVQHRFTFPEPVDRRALAAALTATVRRYPNLGAAFTHSMFPEPVAVVVPVSLEVEERTIDSSADFDVVAAEEFSRPFDLDRAPLVRAVLATGSDSAEQLVLTQHHLLSDAWSQGVLFTELFTLYGVAKMLVGLHQEGGEGDREVAAALQRVLLPAADFTDHLRYLADRDTTVAAKAWALHLADLDEPTLVAPNADPGTMSLPNRVTAGLDDSVRDEIAAVAAEHGVTVSTVMSLAWALTLRRFTGRDDVVFGSTVSGRDPLVPDVDRMVGLTLNTVPVRVRLRSASALSDMLRQLFVEQSRLIEHQHAGLGEIARAAGFGVLFDTLLVFRNVGGDATRFGVFERAGIIAADATDATHYAITVDVDPRSRSGAMEVTIENRPDLVDDETAASLLEVMTGMLVEIAGLQARGAVTVAESGRGYSELEPTALTAPRVAIPLPGAVGGSIDALLCERAASTPDAPALTCGPETLTAREFDDRVTALARYLVASGVGAGDLVALMLPRIADHVVAIFAVMRAGASYLPLDLEHPGSRLREIVLDSGARTVVTADARTERAGEVVAGLPGISVVDLAEPAVAEVLSGSRPAPDVPTRRIGGPVHPDQPAYVIYTSGSTGTPKGVQVGHRGLTTMYHNHRDEIFRGTEQLVDGRQLRIAHTVSFSFDMSWEELFWLLAGHHVHVIDEAARADPRTLVQHYRSVGIEVVNVTPSYARELIAAGLLDDERAPKLVMLGGEAVPQELWTRLREQDGIDGYDLYGPTEFTINAMGSAVADSESPCLGRPIRNAFARVLDSGLRPVAVGAVGELYMSGDGVAHGYRGRHGQTASVFVADPFAAGERMYRTGDLVRYLAGGRLEYLGRVDRQVKIRGIRIELGEVESALEALPGVTRAAATVRSNGPVARLIGYVVGEEVASESDLRAQLREIVPAHLVPAQIVRADTIPLTVNGKLDRAALPEPPRRNVADSLRTPTQWTVAALFCELLGLDEVGADDGFADCGGDSLAAMRLVSRLERDTSVRVDVRELLERQSVASVAELIDSRRDGGVDEVPDDVIRFGRGGTGEPLFCIHPAGGYAWQFASLASMLDRPVVGLQLPQGDRPGTFDELVEHHVGAVRREQPRGPYRLLGYSFGGTLAHAMAAMLTDAGETIAFVGLVDSEPLDGRRADAPAAPARELPAELAGDIAENFAYTSSLLRTAKAPGYSGIVTLFEAQRGKPSDGFAQRWRQIHDGELVVHPVDEDHDGIVTDTGWRQILPALE</sequence>
<comment type="cofactor">
    <cofactor evidence="1">
        <name>pantetheine 4'-phosphate</name>
        <dbReference type="ChEBI" id="CHEBI:47942"/>
    </cofactor>
</comment>
<dbReference type="InterPro" id="IPR020806">
    <property type="entry name" value="PKS_PP-bd"/>
</dbReference>
<dbReference type="Pfam" id="PF00975">
    <property type="entry name" value="Thioesterase"/>
    <property type="match status" value="1"/>
</dbReference>
<feature type="compositionally biased region" description="Basic and acidic residues" evidence="4">
    <location>
        <begin position="2321"/>
        <end position="2333"/>
    </location>
</feature>
<dbReference type="SUPFAM" id="SSF52777">
    <property type="entry name" value="CoA-dependent acyltransferases"/>
    <property type="match status" value="10"/>
</dbReference>
<dbReference type="Proteomes" id="UP001336020">
    <property type="component" value="Unassembled WGS sequence"/>
</dbReference>
<dbReference type="NCBIfam" id="TIGR01733">
    <property type="entry name" value="AA-adenyl-dom"/>
    <property type="match status" value="3"/>
</dbReference>
<dbReference type="NCBIfam" id="NF003417">
    <property type="entry name" value="PRK04813.1"/>
    <property type="match status" value="3"/>
</dbReference>
<dbReference type="InterPro" id="IPR000873">
    <property type="entry name" value="AMP-dep_synth/lig_dom"/>
</dbReference>
<dbReference type="InterPro" id="IPR029058">
    <property type="entry name" value="AB_hydrolase_fold"/>
</dbReference>
<name>A0ABU7LCQ1_9NOCA</name>
<dbReference type="PROSITE" id="PS00012">
    <property type="entry name" value="PHOSPHOPANTETHEINE"/>
    <property type="match status" value="1"/>
</dbReference>
<dbReference type="InterPro" id="IPR020802">
    <property type="entry name" value="TesA-like"/>
</dbReference>
<dbReference type="InterPro" id="IPR010071">
    <property type="entry name" value="AA_adenyl_dom"/>
</dbReference>
<keyword evidence="2" id="KW-0596">Phosphopantetheine</keyword>
<evidence type="ECO:0000256" key="2">
    <source>
        <dbReference type="ARBA" id="ARBA00022450"/>
    </source>
</evidence>
<keyword evidence="7" id="KW-1185">Reference proteome</keyword>
<feature type="domain" description="Carrier" evidence="5">
    <location>
        <begin position="3057"/>
        <end position="3130"/>
    </location>
</feature>
<dbReference type="Pfam" id="PF13193">
    <property type="entry name" value="AMP-binding_C"/>
    <property type="match status" value="2"/>
</dbReference>
<dbReference type="InterPro" id="IPR001031">
    <property type="entry name" value="Thioesterase"/>
</dbReference>
<dbReference type="SMART" id="SM00824">
    <property type="entry name" value="PKS_TE"/>
    <property type="match status" value="1"/>
</dbReference>